<sequence>MSALSSWSTCSMGQHQDNFKGAGSRRCRLAFPLFPRSLLLLPLPPFPPMPLQRAPSSPPSRTRPTRSNPAVPLCSHSDPVPSDLSLLDKGRRPKRISGRACTADSSVRPHEAGASYVSSPSRCRRSRGDFKQMRLGAAGLRSGSQGDLLGLLLLCSTSCWTRSQAHAQGSRGRRPG</sequence>
<feature type="compositionally biased region" description="Low complexity" evidence="1">
    <location>
        <begin position="51"/>
        <end position="67"/>
    </location>
</feature>
<dbReference type="AlphaFoldDB" id="A0A2S9ZY13"/>
<dbReference type="EMBL" id="LCTV02000014">
    <property type="protein sequence ID" value="PRQ70658.1"/>
    <property type="molecule type" value="Genomic_DNA"/>
</dbReference>
<evidence type="ECO:0000313" key="3">
    <source>
        <dbReference type="Proteomes" id="UP000239560"/>
    </source>
</evidence>
<protein>
    <submittedName>
        <fullName evidence="2">Uncharacterized protein</fullName>
    </submittedName>
</protein>
<evidence type="ECO:0000256" key="1">
    <source>
        <dbReference type="SAM" id="MobiDB-lite"/>
    </source>
</evidence>
<gene>
    <name evidence="2" type="ORF">AAT19DRAFT_10815</name>
</gene>
<name>A0A2S9ZY13_RHOTO</name>
<proteinExistence type="predicted"/>
<dbReference type="Proteomes" id="UP000239560">
    <property type="component" value="Unassembled WGS sequence"/>
</dbReference>
<feature type="region of interest" description="Disordered" evidence="1">
    <location>
        <begin position="50"/>
        <end position="104"/>
    </location>
</feature>
<feature type="region of interest" description="Disordered" evidence="1">
    <location>
        <begin position="1"/>
        <end position="21"/>
    </location>
</feature>
<evidence type="ECO:0000313" key="2">
    <source>
        <dbReference type="EMBL" id="PRQ70658.1"/>
    </source>
</evidence>
<accession>A0A2S9ZY13</accession>
<organism evidence="2 3">
    <name type="scientific">Rhodotorula toruloides</name>
    <name type="common">Yeast</name>
    <name type="synonym">Rhodosporidium toruloides</name>
    <dbReference type="NCBI Taxonomy" id="5286"/>
    <lineage>
        <taxon>Eukaryota</taxon>
        <taxon>Fungi</taxon>
        <taxon>Dikarya</taxon>
        <taxon>Basidiomycota</taxon>
        <taxon>Pucciniomycotina</taxon>
        <taxon>Microbotryomycetes</taxon>
        <taxon>Sporidiobolales</taxon>
        <taxon>Sporidiobolaceae</taxon>
        <taxon>Rhodotorula</taxon>
    </lineage>
</organism>
<reference evidence="2 3" key="1">
    <citation type="journal article" date="2018" name="Elife">
        <title>Functional genomics of lipid metabolism in the oleaginous yeast Rhodosporidium toruloides.</title>
        <authorList>
            <person name="Coradetti S.T."/>
            <person name="Pinel D."/>
            <person name="Geiselman G."/>
            <person name="Ito M."/>
            <person name="Mondo S."/>
            <person name="Reilly M.C."/>
            <person name="Cheng Y.F."/>
            <person name="Bauer S."/>
            <person name="Grigoriev I."/>
            <person name="Gladden J.M."/>
            <person name="Simmons B.A."/>
            <person name="Brem R."/>
            <person name="Arkin A.P."/>
            <person name="Skerker J.M."/>
        </authorList>
    </citation>
    <scope>NUCLEOTIDE SEQUENCE [LARGE SCALE GENOMIC DNA]</scope>
    <source>
        <strain evidence="2 3">NBRC 0880</strain>
    </source>
</reference>
<feature type="compositionally biased region" description="Polar residues" evidence="1">
    <location>
        <begin position="1"/>
        <end position="16"/>
    </location>
</feature>
<comment type="caution">
    <text evidence="2">The sequence shown here is derived from an EMBL/GenBank/DDBJ whole genome shotgun (WGS) entry which is preliminary data.</text>
</comment>